<evidence type="ECO:0000313" key="6">
    <source>
        <dbReference type="EMBL" id="XBH04932.1"/>
    </source>
</evidence>
<accession>A0AAU7CIH8</accession>
<keyword evidence="2" id="KW-0805">Transcription regulation</keyword>
<dbReference type="SUPFAM" id="SSF46785">
    <property type="entry name" value="Winged helix' DNA-binding domain"/>
    <property type="match status" value="1"/>
</dbReference>
<name>A0AAU7CIH8_9BACT</name>
<dbReference type="EMBL" id="CP155447">
    <property type="protein sequence ID" value="XBH04932.1"/>
    <property type="molecule type" value="Genomic_DNA"/>
</dbReference>
<dbReference type="InterPro" id="IPR050950">
    <property type="entry name" value="HTH-type_LysR_regulators"/>
</dbReference>
<dbReference type="Gene3D" id="1.10.10.10">
    <property type="entry name" value="Winged helix-like DNA-binding domain superfamily/Winged helix DNA-binding domain"/>
    <property type="match status" value="1"/>
</dbReference>
<dbReference type="InterPro" id="IPR036390">
    <property type="entry name" value="WH_DNA-bd_sf"/>
</dbReference>
<dbReference type="SUPFAM" id="SSF53850">
    <property type="entry name" value="Periplasmic binding protein-like II"/>
    <property type="match status" value="1"/>
</dbReference>
<dbReference type="Gene3D" id="3.40.190.290">
    <property type="match status" value="1"/>
</dbReference>
<dbReference type="InterPro" id="IPR036388">
    <property type="entry name" value="WH-like_DNA-bd_sf"/>
</dbReference>
<organism evidence="6">
    <name type="scientific">Singulisphaera sp. Ch08</name>
    <dbReference type="NCBI Taxonomy" id="3120278"/>
    <lineage>
        <taxon>Bacteria</taxon>
        <taxon>Pseudomonadati</taxon>
        <taxon>Planctomycetota</taxon>
        <taxon>Planctomycetia</taxon>
        <taxon>Isosphaerales</taxon>
        <taxon>Isosphaeraceae</taxon>
        <taxon>Singulisphaera</taxon>
    </lineage>
</organism>
<dbReference type="RefSeq" id="WP_406697737.1">
    <property type="nucleotide sequence ID" value="NZ_CP155447.1"/>
</dbReference>
<evidence type="ECO:0000256" key="4">
    <source>
        <dbReference type="ARBA" id="ARBA00023163"/>
    </source>
</evidence>
<gene>
    <name evidence="6" type="ORF">V5E97_02625</name>
</gene>
<dbReference type="GO" id="GO:0003700">
    <property type="term" value="F:DNA-binding transcription factor activity"/>
    <property type="evidence" value="ECO:0007669"/>
    <property type="project" value="InterPro"/>
</dbReference>
<dbReference type="GO" id="GO:0005829">
    <property type="term" value="C:cytosol"/>
    <property type="evidence" value="ECO:0007669"/>
    <property type="project" value="TreeGrafter"/>
</dbReference>
<keyword evidence="3" id="KW-0238">DNA-binding</keyword>
<keyword evidence="4" id="KW-0804">Transcription</keyword>
<dbReference type="CDD" id="cd05466">
    <property type="entry name" value="PBP2_LTTR_substrate"/>
    <property type="match status" value="1"/>
</dbReference>
<feature type="domain" description="HTH lysR-type" evidence="5">
    <location>
        <begin position="10"/>
        <end position="67"/>
    </location>
</feature>
<dbReference type="PROSITE" id="PS50931">
    <property type="entry name" value="HTH_LYSR"/>
    <property type="match status" value="1"/>
</dbReference>
<evidence type="ECO:0000256" key="2">
    <source>
        <dbReference type="ARBA" id="ARBA00023015"/>
    </source>
</evidence>
<sequence length="312" mass="34947">MRNSIRYKDLQLATLRSFCEVATHGNFTEASRRLHLSAPTVWQQVRSLERKLQVTLVRRQGRTVVLSAEGKLLYDLVHSHVAGLDSLVRLFEAGRSELPQQVTIAATPYFVTYHLPQAIQAFVTRYPAACLNFIICSFTQEIFRSVERGEADIGMTVLDHDDSLPASLNYEELFSLSLTLLTVPRHPLARKRTLTPLDLVNFPIIMPPTGGVDAPAIERLLRRHNLTDKIQVVMCTKNFDIIIRYVGLNVGIALCHVGPKASMWMQGVHLREFDPALPKLPAVLVTRKGAHSPPQVQECLNTLRQLSSSAVP</sequence>
<dbReference type="PANTHER" id="PTHR30419">
    <property type="entry name" value="HTH-TYPE TRANSCRIPTIONAL REGULATOR YBHD"/>
    <property type="match status" value="1"/>
</dbReference>
<dbReference type="Pfam" id="PF03466">
    <property type="entry name" value="LysR_substrate"/>
    <property type="match status" value="1"/>
</dbReference>
<evidence type="ECO:0000256" key="3">
    <source>
        <dbReference type="ARBA" id="ARBA00023125"/>
    </source>
</evidence>
<dbReference type="GO" id="GO:0003677">
    <property type="term" value="F:DNA binding"/>
    <property type="evidence" value="ECO:0007669"/>
    <property type="project" value="UniProtKB-KW"/>
</dbReference>
<dbReference type="AlphaFoldDB" id="A0AAU7CIH8"/>
<protein>
    <submittedName>
        <fullName evidence="6">LysR family transcriptional regulator</fullName>
    </submittedName>
</protein>
<proteinExistence type="inferred from homology"/>
<evidence type="ECO:0000256" key="1">
    <source>
        <dbReference type="ARBA" id="ARBA00009437"/>
    </source>
</evidence>
<dbReference type="Pfam" id="PF00126">
    <property type="entry name" value="HTH_1"/>
    <property type="match status" value="1"/>
</dbReference>
<reference evidence="6" key="1">
    <citation type="submission" date="2024-05" db="EMBL/GenBank/DDBJ databases">
        <title>Planctomycetes of the genus Singulisphaera possess chitinolytic capabilities.</title>
        <authorList>
            <person name="Ivanova A."/>
        </authorList>
    </citation>
    <scope>NUCLEOTIDE SEQUENCE</scope>
    <source>
        <strain evidence="6">Ch08T</strain>
    </source>
</reference>
<comment type="similarity">
    <text evidence="1">Belongs to the LysR transcriptional regulatory family.</text>
</comment>
<dbReference type="InterPro" id="IPR000847">
    <property type="entry name" value="LysR_HTH_N"/>
</dbReference>
<dbReference type="InterPro" id="IPR005119">
    <property type="entry name" value="LysR_subst-bd"/>
</dbReference>
<evidence type="ECO:0000259" key="5">
    <source>
        <dbReference type="PROSITE" id="PS50931"/>
    </source>
</evidence>